<dbReference type="Gene3D" id="1.20.1440.20">
    <property type="entry name" value="LemA-like domain"/>
    <property type="match status" value="1"/>
</dbReference>
<dbReference type="InterPro" id="IPR005115">
    <property type="entry name" value="Gly_transporter"/>
</dbReference>
<keyword evidence="5 9" id="KW-0812">Transmembrane</keyword>
<evidence type="ECO:0000256" key="1">
    <source>
        <dbReference type="ARBA" id="ARBA00004167"/>
    </source>
</evidence>
<dbReference type="GO" id="GO:0005886">
    <property type="term" value="C:plasma membrane"/>
    <property type="evidence" value="ECO:0007669"/>
    <property type="project" value="UniProtKB-SubCell"/>
</dbReference>
<feature type="transmembrane region" description="Helical" evidence="9">
    <location>
        <begin position="606"/>
        <end position="627"/>
    </location>
</feature>
<feature type="transmembrane region" description="Helical" evidence="9">
    <location>
        <begin position="662"/>
        <end position="679"/>
    </location>
</feature>
<dbReference type="PANTHER" id="PTHR30506">
    <property type="entry name" value="INNER MEMBRANE PROTEIN"/>
    <property type="match status" value="1"/>
</dbReference>
<feature type="transmembrane region" description="Helical" evidence="9">
    <location>
        <begin position="639"/>
        <end position="656"/>
    </location>
</feature>
<dbReference type="Pfam" id="PF03458">
    <property type="entry name" value="Gly_transporter"/>
    <property type="match status" value="2"/>
</dbReference>
<feature type="domain" description="Glycine transporter" evidence="10">
    <location>
        <begin position="582"/>
        <end position="654"/>
    </location>
</feature>
<evidence type="ECO:0000256" key="2">
    <source>
        <dbReference type="ARBA" id="ARBA00004651"/>
    </source>
</evidence>
<evidence type="ECO:0000256" key="8">
    <source>
        <dbReference type="SAM" id="MobiDB-lite"/>
    </source>
</evidence>
<evidence type="ECO:0000256" key="9">
    <source>
        <dbReference type="SAM" id="Phobius"/>
    </source>
</evidence>
<reference evidence="11 12" key="1">
    <citation type="journal article" date="2021" name="Elife">
        <title>Chloroplast acquisition without the gene transfer in kleptoplastic sea slugs, Plakobranchus ocellatus.</title>
        <authorList>
            <person name="Maeda T."/>
            <person name="Takahashi S."/>
            <person name="Yoshida T."/>
            <person name="Shimamura S."/>
            <person name="Takaki Y."/>
            <person name="Nagai Y."/>
            <person name="Toyoda A."/>
            <person name="Suzuki Y."/>
            <person name="Arimoto A."/>
            <person name="Ishii H."/>
            <person name="Satoh N."/>
            <person name="Nishiyama T."/>
            <person name="Hasebe M."/>
            <person name="Maruyama T."/>
            <person name="Minagawa J."/>
            <person name="Obokata J."/>
            <person name="Shigenobu S."/>
        </authorList>
    </citation>
    <scope>NUCLEOTIDE SEQUENCE [LARGE SCALE GENOMIC DNA]</scope>
</reference>
<feature type="transmembrane region" description="Helical" evidence="9">
    <location>
        <begin position="520"/>
        <end position="537"/>
    </location>
</feature>
<organism evidence="11 12">
    <name type="scientific">Elysia marginata</name>
    <dbReference type="NCBI Taxonomy" id="1093978"/>
    <lineage>
        <taxon>Eukaryota</taxon>
        <taxon>Metazoa</taxon>
        <taxon>Spiralia</taxon>
        <taxon>Lophotrochozoa</taxon>
        <taxon>Mollusca</taxon>
        <taxon>Gastropoda</taxon>
        <taxon>Heterobranchia</taxon>
        <taxon>Euthyneura</taxon>
        <taxon>Panpulmonata</taxon>
        <taxon>Sacoglossa</taxon>
        <taxon>Placobranchoidea</taxon>
        <taxon>Plakobranchidae</taxon>
        <taxon>Elysia</taxon>
    </lineage>
</organism>
<dbReference type="SUPFAM" id="SSF140478">
    <property type="entry name" value="LemA-like"/>
    <property type="match status" value="1"/>
</dbReference>
<dbReference type="InterPro" id="IPR023353">
    <property type="entry name" value="LemA-like_dom_sf"/>
</dbReference>
<keyword evidence="7 9" id="KW-0472">Membrane</keyword>
<gene>
    <name evidence="11" type="ORF">ElyMa_000522000</name>
</gene>
<feature type="compositionally biased region" description="Polar residues" evidence="8">
    <location>
        <begin position="427"/>
        <end position="443"/>
    </location>
</feature>
<protein>
    <submittedName>
        <fullName evidence="11">Membrane protein</fullName>
    </submittedName>
</protein>
<evidence type="ECO:0000313" key="12">
    <source>
        <dbReference type="Proteomes" id="UP000762676"/>
    </source>
</evidence>
<dbReference type="InterPro" id="IPR007156">
    <property type="entry name" value="MamQ_LemA"/>
</dbReference>
<feature type="domain" description="Glycine transporter" evidence="10">
    <location>
        <begin position="499"/>
        <end position="570"/>
    </location>
</feature>
<accession>A0AAV4FX94</accession>
<keyword evidence="12" id="KW-1185">Reference proteome</keyword>
<comment type="subcellular location">
    <subcellularLocation>
        <location evidence="2">Cell membrane</location>
        <topology evidence="2">Multi-pass membrane protein</topology>
    </subcellularLocation>
    <subcellularLocation>
        <location evidence="1">Membrane</location>
        <topology evidence="1">Single-pass membrane protein</topology>
    </subcellularLocation>
</comment>
<keyword evidence="6 9" id="KW-1133">Transmembrane helix</keyword>
<feature type="transmembrane region" description="Helical" evidence="9">
    <location>
        <begin position="493"/>
        <end position="513"/>
    </location>
</feature>
<dbReference type="Pfam" id="PF04011">
    <property type="entry name" value="LemA"/>
    <property type="match status" value="1"/>
</dbReference>
<evidence type="ECO:0000256" key="4">
    <source>
        <dbReference type="ARBA" id="ARBA00022475"/>
    </source>
</evidence>
<feature type="transmembrane region" description="Helical" evidence="9">
    <location>
        <begin position="7"/>
        <end position="26"/>
    </location>
</feature>
<evidence type="ECO:0000256" key="5">
    <source>
        <dbReference type="ARBA" id="ARBA00022692"/>
    </source>
</evidence>
<evidence type="ECO:0000259" key="10">
    <source>
        <dbReference type="Pfam" id="PF03458"/>
    </source>
</evidence>
<dbReference type="PANTHER" id="PTHR30506:SF3">
    <property type="entry name" value="UPF0126 INNER MEMBRANE PROTEIN YADS-RELATED"/>
    <property type="match status" value="1"/>
</dbReference>
<evidence type="ECO:0000256" key="7">
    <source>
        <dbReference type="ARBA" id="ARBA00023136"/>
    </source>
</evidence>
<evidence type="ECO:0000256" key="3">
    <source>
        <dbReference type="ARBA" id="ARBA00008854"/>
    </source>
</evidence>
<sequence length="697" mass="76477">MDIASIVTLLLIVGAIVYIITIYNGLVSKKNGYENGFSQIEVQLKRRYDLIPNLVETAKAYMSHEQETMEKVIKARNQASEILKSMAGNLTADNMKAFSGAEQALAGAMGSLNVVMENYPDLKANENMMQLSEELTSTENKQETGMSDEEIESLNKHMEDNYQAPNAYERDVDGNINSSLRNIAQITLAKALGLKDCFVETYLAMDNHGHYGLVMPFIDSITVEEWLNRNNLIITQASEENVESYIGERLQTKGRYKDATFSRVANNAFNTYFSNNNDLQKIRLIDQLCNQTDREKLTNLLIIGDHSNTNPNNLSLLAIDNDLAFPQLPPDVEGVTGQASTAAFNVANQVVPCSHKPCCLKWLNYTIDILRPLVPNNSEIIFERLRKELSAAFCVSEEPCGFDPLESHFSTPASGYSSGSGRGTPESGHSNPDPSAIATSSCVKDSLTREQLLEGLTTRPGSELSQHLLILPSLSQIPRFSSGIDGVAMENQVLISILILSIVSESIAGALSAGRKGMDPFGVVIIAFATALGGGTLRDVFLNNFPLLWIRWPEVIWICLAAALTTILIRRYLNHLLRVFLFFDAVGVTGLSIIGAHIALDHGHGYTIATLSALLTGVFGGIIRDVLCGDVPWVFRKELYATVSLLATGLYVSLTHTALDPLVIIAIVMVFGVTLRMLALKYHITLPIFLYDGPSSD</sequence>
<feature type="transmembrane region" description="Helical" evidence="9">
    <location>
        <begin position="549"/>
        <end position="569"/>
    </location>
</feature>
<dbReference type="Proteomes" id="UP000762676">
    <property type="component" value="Unassembled WGS sequence"/>
</dbReference>
<feature type="region of interest" description="Disordered" evidence="8">
    <location>
        <begin position="413"/>
        <end position="443"/>
    </location>
</feature>
<dbReference type="AlphaFoldDB" id="A0AAV4FX94"/>
<evidence type="ECO:0000313" key="11">
    <source>
        <dbReference type="EMBL" id="GFR77967.1"/>
    </source>
</evidence>
<proteinExistence type="inferred from homology"/>
<feature type="transmembrane region" description="Helical" evidence="9">
    <location>
        <begin position="576"/>
        <end position="600"/>
    </location>
</feature>
<evidence type="ECO:0000256" key="6">
    <source>
        <dbReference type="ARBA" id="ARBA00022989"/>
    </source>
</evidence>
<comment type="similarity">
    <text evidence="3">Belongs to the LemA family.</text>
</comment>
<comment type="caution">
    <text evidence="11">The sequence shown here is derived from an EMBL/GenBank/DDBJ whole genome shotgun (WGS) entry which is preliminary data.</text>
</comment>
<dbReference type="EMBL" id="BMAT01001004">
    <property type="protein sequence ID" value="GFR77967.1"/>
    <property type="molecule type" value="Genomic_DNA"/>
</dbReference>
<name>A0AAV4FX94_9GAST</name>
<keyword evidence="4" id="KW-1003">Cell membrane</keyword>